<keyword evidence="2" id="KW-1185">Reference proteome</keyword>
<sequence>MWANPLKHSCTCWICLEESTFNSSWIRHECGCNLQVHKLCYLHWLYRLNEDYIARTFPTKNAVLVSEDNLRRTMCYLVDGHKDFQRDVSLADIYYCLPFIKAKNSSSLIYPIGFINILGMNYSISFKLVRTPMLLPVSYAECPQCKKHIVNHQVSVTNGSMYLKVLYWSKMTIRNITIALTLAISTMNIGKWWFKLGLWQMRCIFPEKVLRIILDISTTKALDVYGETMGGISSVPQLTRFLIFGFPVYLMGIRSSFSALSRFRWLYSLFLAVRAGHYDSQNTKVLSRTLATCNICSLVHSILISPMLSRLYEYMVKSVNPYFYLTDPSLDVFPSQEYENVIIKTSWCDVLFESVVWPALGSMLGGKLFDAATWLQHTLGFQWSPAFSPNDCRMIFNFVGCGVTAIARQLLNIWATHLRVNELKQLQKSLEDEA</sequence>
<accession>A0A8J2T4R9</accession>
<organism evidence="1 2">
    <name type="scientific">Zygosaccharomyces bailii (strain CLIB 213 / ATCC 58445 / CBS 680 / BCRC 21525 / NBRC 1098 / NCYC 1416 / NRRL Y-2227)</name>
    <dbReference type="NCBI Taxonomy" id="1333698"/>
    <lineage>
        <taxon>Eukaryota</taxon>
        <taxon>Fungi</taxon>
        <taxon>Dikarya</taxon>
        <taxon>Ascomycota</taxon>
        <taxon>Saccharomycotina</taxon>
        <taxon>Saccharomycetes</taxon>
        <taxon>Saccharomycetales</taxon>
        <taxon>Saccharomycetaceae</taxon>
        <taxon>Zygosaccharomyces</taxon>
    </lineage>
</organism>
<protein>
    <submittedName>
        <fullName evidence="1">BN860_04544g1_1</fullName>
    </submittedName>
</protein>
<evidence type="ECO:0000313" key="2">
    <source>
        <dbReference type="Proteomes" id="UP000019375"/>
    </source>
</evidence>
<dbReference type="OrthoDB" id="4070369at2759"/>
<gene>
    <name evidence="1" type="ORF">BN860_04544g</name>
</gene>
<reference evidence="2" key="1">
    <citation type="journal article" date="2013" name="Genome Announc.">
        <title>Genome sequence of the food spoilage yeast Zygosaccharomyces bailii CLIB 213(T).</title>
        <authorList>
            <person name="Galeote V."/>
            <person name="Bigey F."/>
            <person name="Devillers H."/>
            <person name="Neuveglise C."/>
            <person name="Dequin S."/>
        </authorList>
    </citation>
    <scope>NUCLEOTIDE SEQUENCE [LARGE SCALE GENOMIC DNA]</scope>
    <source>
        <strain evidence="2">CLIB 213 / ATCC 58445 / CBS 680 / CCRC 21525 / NBRC 1098 / NCYC 1416 / NRRL Y-2227</strain>
    </source>
</reference>
<evidence type="ECO:0000313" key="1">
    <source>
        <dbReference type="EMBL" id="CDF88199.1"/>
    </source>
</evidence>
<dbReference type="EMBL" id="HG316455">
    <property type="protein sequence ID" value="CDF88199.1"/>
    <property type="molecule type" value="Genomic_DNA"/>
</dbReference>
<proteinExistence type="predicted"/>
<dbReference type="AlphaFoldDB" id="A0A8J2T4R9"/>
<dbReference type="Proteomes" id="UP000019375">
    <property type="component" value="Unassembled WGS sequence"/>
</dbReference>
<name>A0A8J2T4R9_ZYGB2</name>